<gene>
    <name evidence="1" type="ORF">I9054_012165</name>
</gene>
<dbReference type="Proteomes" id="UP000644140">
    <property type="component" value="Chromosome"/>
</dbReference>
<organism evidence="1 2">
    <name type="scientific">Acinetobacter bereziniae</name>
    <name type="common">Acinetobacter genomosp. 10</name>
    <dbReference type="NCBI Taxonomy" id="106648"/>
    <lineage>
        <taxon>Bacteria</taxon>
        <taxon>Pseudomonadati</taxon>
        <taxon>Pseudomonadota</taxon>
        <taxon>Gammaproteobacteria</taxon>
        <taxon>Moraxellales</taxon>
        <taxon>Moraxellaceae</taxon>
        <taxon>Acinetobacter</taxon>
    </lineage>
</organism>
<evidence type="ECO:0000313" key="2">
    <source>
        <dbReference type="Proteomes" id="UP000644140"/>
    </source>
</evidence>
<name>A0A8I1DFD1_ACIBZ</name>
<evidence type="ECO:0000313" key="1">
    <source>
        <dbReference type="EMBL" id="UUN96140.1"/>
    </source>
</evidence>
<dbReference type="EMBL" id="CP092085">
    <property type="protein sequence ID" value="UUN96140.1"/>
    <property type="molecule type" value="Genomic_DNA"/>
</dbReference>
<accession>A0A8I1DFD1</accession>
<protein>
    <submittedName>
        <fullName evidence="1">DNA circularization N-terminal domain-containing protein</fullName>
    </submittedName>
</protein>
<dbReference type="RefSeq" id="WP_198114562.1">
    <property type="nucleotide sequence ID" value="NZ_CP066121.1"/>
</dbReference>
<dbReference type="Pfam" id="PF07157">
    <property type="entry name" value="DNA_circ_N"/>
    <property type="match status" value="1"/>
</dbReference>
<dbReference type="InterPro" id="IPR009826">
    <property type="entry name" value="DNA_circ_N"/>
</dbReference>
<dbReference type="AlphaFoldDB" id="A0A8I1DFD1"/>
<reference evidence="1" key="1">
    <citation type="submission" date="2022-02" db="EMBL/GenBank/DDBJ databases">
        <title>Characterization of Tn125 harboring carbapenem-resistant Acinetobacter bereziniae clinical isolates.</title>
        <authorList>
            <person name="Wong N.-K."/>
            <person name="Pan Q."/>
        </authorList>
    </citation>
    <scope>NUCLEOTIDE SEQUENCE</scope>
    <source>
        <strain evidence="1">GD03393</strain>
    </source>
</reference>
<proteinExistence type="predicted"/>
<sequence>MGWSTDLLDASFRGVQFECTSTDDSVSKALSIKQAPYSNDASIEDMGNNPRDISLNALYSGEDYKTWLDALEAALLATGSGELIHPIYGIQQVHVVNYNVTHNADNFDSCTIAMKFILAKDKKRELFVPVVVQQKIAIPSIIDVPASSLEKLLKQLELINPNKFFTVVNNLRNGINKFRAGMNIVKTTVDNLLSPASVIVGLVDDVTKLVTFDTNISAISKWRDLIHRVKRFEKLFQNDDSPAEVKQLWRATQVAAVVAVTQEIVSKVRQEIAEDKIISLTPIDLALIRQQNRQTLQQAIAEERLIDSIDSVSQIAIYKSIADQVHLQIQELIETRPPITTTQILAPCTLHWLAHQLYGDFNRAGEIQRLNPYIVNPALLQTGMELTVYAQ</sequence>